<dbReference type="Proteomes" id="UP000182517">
    <property type="component" value="Chromosome"/>
</dbReference>
<reference evidence="8 9" key="1">
    <citation type="journal article" date="2017" name="Genome Announc.">
        <title>Complete Genome Sequences of Two Acetylene-Fermenting Pelobacter acetylenicus Strains.</title>
        <authorList>
            <person name="Sutton J.M."/>
            <person name="Baesman S.M."/>
            <person name="Fierst J.L."/>
            <person name="Poret-Peterson A.T."/>
            <person name="Oremland R.S."/>
            <person name="Dunlap D.S."/>
            <person name="Akob D.M."/>
        </authorList>
    </citation>
    <scope>NUCLEOTIDE SEQUENCE [LARGE SCALE GENOMIC DNA]</scope>
    <source>
        <strain evidence="8 9">SFB93</strain>
    </source>
</reference>
<protein>
    <recommendedName>
        <fullName evidence="2 5">DNA mismatch repair protein MutL</fullName>
    </recommendedName>
</protein>
<evidence type="ECO:0000256" key="5">
    <source>
        <dbReference type="HAMAP-Rule" id="MF_00149"/>
    </source>
</evidence>
<dbReference type="InterPro" id="IPR002099">
    <property type="entry name" value="MutL/Mlh/PMS"/>
</dbReference>
<dbReference type="SUPFAM" id="SSF55874">
    <property type="entry name" value="ATPase domain of HSP90 chaperone/DNA topoisomerase II/histidine kinase"/>
    <property type="match status" value="1"/>
</dbReference>
<dbReference type="InterPro" id="IPR014790">
    <property type="entry name" value="MutL_C"/>
</dbReference>
<evidence type="ECO:0000313" key="9">
    <source>
        <dbReference type="Proteomes" id="UP000182517"/>
    </source>
</evidence>
<keyword evidence="4 5" id="KW-0234">DNA repair</keyword>
<name>A0A1L3GLB4_9BACT</name>
<evidence type="ECO:0000259" key="6">
    <source>
        <dbReference type="SMART" id="SM00853"/>
    </source>
</evidence>
<keyword evidence="3 5" id="KW-0227">DNA damage</keyword>
<dbReference type="SUPFAM" id="SSF118116">
    <property type="entry name" value="DNA mismatch repair protein MutL"/>
    <property type="match status" value="1"/>
</dbReference>
<dbReference type="OrthoDB" id="9763467at2"/>
<dbReference type="KEGG" id="pef:A7E78_01715"/>
<dbReference type="Pfam" id="PF08676">
    <property type="entry name" value="MutL_C"/>
    <property type="match status" value="1"/>
</dbReference>
<dbReference type="PROSITE" id="PS00058">
    <property type="entry name" value="DNA_MISMATCH_REPAIR_1"/>
    <property type="match status" value="1"/>
</dbReference>
<dbReference type="InterPro" id="IPR020667">
    <property type="entry name" value="DNA_mismatch_repair_MutL"/>
</dbReference>
<dbReference type="GO" id="GO:0030983">
    <property type="term" value="F:mismatched DNA binding"/>
    <property type="evidence" value="ECO:0007669"/>
    <property type="project" value="InterPro"/>
</dbReference>
<accession>A0A1L3GLB4</accession>
<dbReference type="FunFam" id="3.30.565.10:FF:000003">
    <property type="entry name" value="DNA mismatch repair endonuclease MutL"/>
    <property type="match status" value="1"/>
</dbReference>
<dbReference type="GO" id="GO:0032300">
    <property type="term" value="C:mismatch repair complex"/>
    <property type="evidence" value="ECO:0007669"/>
    <property type="project" value="InterPro"/>
</dbReference>
<dbReference type="EMBL" id="CP015519">
    <property type="protein sequence ID" value="APG26690.1"/>
    <property type="molecule type" value="Genomic_DNA"/>
</dbReference>
<evidence type="ECO:0000256" key="1">
    <source>
        <dbReference type="ARBA" id="ARBA00006082"/>
    </source>
</evidence>
<dbReference type="Pfam" id="PF13589">
    <property type="entry name" value="HATPase_c_3"/>
    <property type="match status" value="1"/>
</dbReference>
<dbReference type="InterPro" id="IPR020568">
    <property type="entry name" value="Ribosomal_Su5_D2-typ_SF"/>
</dbReference>
<organism evidence="8 9">
    <name type="scientific">Syntrophotalea acetylenivorans</name>
    <dbReference type="NCBI Taxonomy" id="1842532"/>
    <lineage>
        <taxon>Bacteria</taxon>
        <taxon>Pseudomonadati</taxon>
        <taxon>Thermodesulfobacteriota</taxon>
        <taxon>Desulfuromonadia</taxon>
        <taxon>Desulfuromonadales</taxon>
        <taxon>Syntrophotaleaceae</taxon>
        <taxon>Syntrophotalea</taxon>
    </lineage>
</organism>
<dbReference type="PANTHER" id="PTHR10073">
    <property type="entry name" value="DNA MISMATCH REPAIR PROTEIN MLH, PMS, MUTL"/>
    <property type="match status" value="1"/>
</dbReference>
<dbReference type="HAMAP" id="MF_00149">
    <property type="entry name" value="DNA_mis_repair"/>
    <property type="match status" value="1"/>
</dbReference>
<dbReference type="InterPro" id="IPR036890">
    <property type="entry name" value="HATPase_C_sf"/>
</dbReference>
<dbReference type="GO" id="GO:0140664">
    <property type="term" value="F:ATP-dependent DNA damage sensor activity"/>
    <property type="evidence" value="ECO:0007669"/>
    <property type="project" value="InterPro"/>
</dbReference>
<dbReference type="SUPFAM" id="SSF54211">
    <property type="entry name" value="Ribosomal protein S5 domain 2-like"/>
    <property type="match status" value="1"/>
</dbReference>
<evidence type="ECO:0000256" key="2">
    <source>
        <dbReference type="ARBA" id="ARBA00021975"/>
    </source>
</evidence>
<sequence length="601" mass="67378">MREQIRILPEQLCNQIAAGEVVERPASVVKELVENALDAQANKIVVEIEGGGKRLIRITDNGCGMDRDDAFLCLERHATSKLRNEADLFHLQTLGFRGEALPSIAAISRLRLRTRTSEALEGWEIHVEGGAVRHAEATGMPVGTLIEVRNLFFNTPARRKFLRRDETEAGHISDTITKLALACPQVQFQLVNNGRRQIDLNRQKNLSERVAGLLGRSVLQGLMPVEGTKGGMRLHGLISQPSLNRSATSSQFVFINGRYIRDRLVQHALRDGYRHLLMKGRHPIVVLFLEMAPEQVDVNVHPTKHEVRFRDQSFVHDFIAQTLQETLRSIGSEAPASVPVNPVFPVVKEQDDSSSPSRSASIAEPIDESLLVVGEGRVNYPVTPQQEIIESFDEPGLTSDAPLCETGGFYAGLRVIGQFSDSYILCQDKQDLLLIDQHAAHERIGFEQLRNQYRDCGVERQGLLFPLVLDFDHREAAALDEHQAELQRVGFDLECFGGNSYVLKGIPQVLGDAEAEKLIRDVITELISFGGSSLLEERIEQLLILMACHRVIRANQQLNRSEIDYLLRELDQVDFSGHCPHGRPVVQRLSLSEIERMFKRT</sequence>
<dbReference type="InterPro" id="IPR037198">
    <property type="entry name" value="MutL_C_sf"/>
</dbReference>
<dbReference type="NCBIfam" id="TIGR00585">
    <property type="entry name" value="mutl"/>
    <property type="match status" value="1"/>
</dbReference>
<evidence type="ECO:0000259" key="7">
    <source>
        <dbReference type="SMART" id="SM01340"/>
    </source>
</evidence>
<dbReference type="GO" id="GO:0016887">
    <property type="term" value="F:ATP hydrolysis activity"/>
    <property type="evidence" value="ECO:0007669"/>
    <property type="project" value="InterPro"/>
</dbReference>
<dbReference type="InterPro" id="IPR042121">
    <property type="entry name" value="MutL_C_regsub"/>
</dbReference>
<dbReference type="InterPro" id="IPR013507">
    <property type="entry name" value="DNA_mismatch_S5_2-like"/>
</dbReference>
<dbReference type="InterPro" id="IPR014762">
    <property type="entry name" value="DNA_mismatch_repair_CS"/>
</dbReference>
<comment type="similarity">
    <text evidence="1 5">Belongs to the DNA mismatch repair MutL/HexB family.</text>
</comment>
<dbReference type="CDD" id="cd16926">
    <property type="entry name" value="HATPase_MutL-MLH-PMS-like"/>
    <property type="match status" value="1"/>
</dbReference>
<gene>
    <name evidence="5" type="primary">mutL</name>
    <name evidence="8" type="ORF">A7E78_01715</name>
</gene>
<dbReference type="InterPro" id="IPR014721">
    <property type="entry name" value="Ribsml_uS5_D2-typ_fold_subgr"/>
</dbReference>
<dbReference type="InterPro" id="IPR038973">
    <property type="entry name" value="MutL/Mlh/Pms-like"/>
</dbReference>
<dbReference type="PANTHER" id="PTHR10073:SF12">
    <property type="entry name" value="DNA MISMATCH REPAIR PROTEIN MLH1"/>
    <property type="match status" value="1"/>
</dbReference>
<keyword evidence="9" id="KW-1185">Reference proteome</keyword>
<dbReference type="Gene3D" id="3.30.230.10">
    <property type="match status" value="1"/>
</dbReference>
<dbReference type="AlphaFoldDB" id="A0A1L3GLB4"/>
<dbReference type="GO" id="GO:0005524">
    <property type="term" value="F:ATP binding"/>
    <property type="evidence" value="ECO:0007669"/>
    <property type="project" value="InterPro"/>
</dbReference>
<evidence type="ECO:0000256" key="3">
    <source>
        <dbReference type="ARBA" id="ARBA00022763"/>
    </source>
</evidence>
<dbReference type="STRING" id="1842532.A7E78_01715"/>
<dbReference type="Pfam" id="PF01119">
    <property type="entry name" value="DNA_mis_repair"/>
    <property type="match status" value="1"/>
</dbReference>
<comment type="function">
    <text evidence="5">This protein is involved in the repair of mismatches in DNA. It is required for dam-dependent methyl-directed DNA mismatch repair. May act as a 'molecular matchmaker', a protein that promotes the formation of a stable complex between two or more DNA-binding proteins in an ATP-dependent manner without itself being part of a final effector complex.</text>
</comment>
<evidence type="ECO:0000256" key="4">
    <source>
        <dbReference type="ARBA" id="ARBA00023204"/>
    </source>
</evidence>
<dbReference type="CDD" id="cd00782">
    <property type="entry name" value="MutL_Trans"/>
    <property type="match status" value="1"/>
</dbReference>
<dbReference type="SMART" id="SM01340">
    <property type="entry name" value="DNA_mis_repair"/>
    <property type="match status" value="1"/>
</dbReference>
<dbReference type="SMART" id="SM00853">
    <property type="entry name" value="MutL_C"/>
    <property type="match status" value="1"/>
</dbReference>
<dbReference type="GO" id="GO:0006298">
    <property type="term" value="P:mismatch repair"/>
    <property type="evidence" value="ECO:0007669"/>
    <property type="project" value="UniProtKB-UniRule"/>
</dbReference>
<feature type="domain" description="MutL C-terminal dimerisation" evidence="6">
    <location>
        <begin position="415"/>
        <end position="558"/>
    </location>
</feature>
<dbReference type="Gene3D" id="3.30.565.10">
    <property type="entry name" value="Histidine kinase-like ATPase, C-terminal domain"/>
    <property type="match status" value="1"/>
</dbReference>
<evidence type="ECO:0000313" key="8">
    <source>
        <dbReference type="EMBL" id="APG26690.1"/>
    </source>
</evidence>
<dbReference type="Gene3D" id="3.30.1370.100">
    <property type="entry name" value="MutL, C-terminal domain, regulatory subdomain"/>
    <property type="match status" value="1"/>
</dbReference>
<dbReference type="InterPro" id="IPR042120">
    <property type="entry name" value="MutL_C_dimsub"/>
</dbReference>
<dbReference type="RefSeq" id="WP_072282650.1">
    <property type="nucleotide sequence ID" value="NZ_CP015519.1"/>
</dbReference>
<feature type="domain" description="DNA mismatch repair protein S5" evidence="7">
    <location>
        <begin position="210"/>
        <end position="328"/>
    </location>
</feature>
<proteinExistence type="inferred from homology"/>
<dbReference type="Gene3D" id="3.30.1540.20">
    <property type="entry name" value="MutL, C-terminal domain, dimerisation subdomain"/>
    <property type="match status" value="1"/>
</dbReference>